<dbReference type="AlphaFoldDB" id="A0A9Q3PMN0"/>
<evidence type="ECO:0000313" key="2">
    <source>
        <dbReference type="Proteomes" id="UP000765509"/>
    </source>
</evidence>
<name>A0A9Q3PMN0_9BASI</name>
<keyword evidence="2" id="KW-1185">Reference proteome</keyword>
<comment type="caution">
    <text evidence="1">The sequence shown here is derived from an EMBL/GenBank/DDBJ whole genome shotgun (WGS) entry which is preliminary data.</text>
</comment>
<accession>A0A9Q3PMN0</accession>
<reference evidence="1" key="1">
    <citation type="submission" date="2021-03" db="EMBL/GenBank/DDBJ databases">
        <title>Draft genome sequence of rust myrtle Austropuccinia psidii MF-1, a brazilian biotype.</title>
        <authorList>
            <person name="Quecine M.C."/>
            <person name="Pachon D.M.R."/>
            <person name="Bonatelli M.L."/>
            <person name="Correr F.H."/>
            <person name="Franceschini L.M."/>
            <person name="Leite T.F."/>
            <person name="Margarido G.R.A."/>
            <person name="Almeida C.A."/>
            <person name="Ferrarezi J.A."/>
            <person name="Labate C.A."/>
        </authorList>
    </citation>
    <scope>NUCLEOTIDE SEQUENCE</scope>
    <source>
        <strain evidence="1">MF-1</strain>
    </source>
</reference>
<dbReference type="EMBL" id="AVOT02080627">
    <property type="protein sequence ID" value="MBW0567319.1"/>
    <property type="molecule type" value="Genomic_DNA"/>
</dbReference>
<proteinExistence type="predicted"/>
<dbReference type="Proteomes" id="UP000765509">
    <property type="component" value="Unassembled WGS sequence"/>
</dbReference>
<gene>
    <name evidence="1" type="ORF">O181_107034</name>
</gene>
<organism evidence="1 2">
    <name type="scientific">Austropuccinia psidii MF-1</name>
    <dbReference type="NCBI Taxonomy" id="1389203"/>
    <lineage>
        <taxon>Eukaryota</taxon>
        <taxon>Fungi</taxon>
        <taxon>Dikarya</taxon>
        <taxon>Basidiomycota</taxon>
        <taxon>Pucciniomycotina</taxon>
        <taxon>Pucciniomycetes</taxon>
        <taxon>Pucciniales</taxon>
        <taxon>Sphaerophragmiaceae</taxon>
        <taxon>Austropuccinia</taxon>
    </lineage>
</organism>
<feature type="non-terminal residue" evidence="1">
    <location>
        <position position="298"/>
    </location>
</feature>
<dbReference type="InterPro" id="IPR004242">
    <property type="entry name" value="Transposase_21"/>
</dbReference>
<dbReference type="OrthoDB" id="3039677at2759"/>
<sequence length="298" mass="34004">FLQWAAIMEILHQHQQSQAPKGSPKCGIWHVLVWRRFTGTKNTHNPPFMSIPGALASSIDVEWFNAHGKSTWLASIGPIMLICLNLPPSERLKPENVYVAGIIPGPKEPTDLQMNYLLMPLIKELKELWQGVPRKLGSPSHGNLKDSEWALLLEVYIPFLMLSQQMSLDEHKSANTQRNIGQSEELSNELTKNKFHLISDINISTSLTVSMDDSNAFSEHWKKFRLSNQQLFPKQKSKPNDRFADHILELFQRWGPAQASATWGYGRLIELFAKMPANNKICMSINKINIFILIKHMN</sequence>
<evidence type="ECO:0000313" key="1">
    <source>
        <dbReference type="EMBL" id="MBW0567319.1"/>
    </source>
</evidence>
<dbReference type="Pfam" id="PF02992">
    <property type="entry name" value="Transposase_21"/>
    <property type="match status" value="1"/>
</dbReference>
<protein>
    <submittedName>
        <fullName evidence="1">Uncharacterized protein</fullName>
    </submittedName>
</protein>